<dbReference type="Proteomes" id="UP001642360">
    <property type="component" value="Unassembled WGS sequence"/>
</dbReference>
<dbReference type="GO" id="GO:0016020">
    <property type="term" value="C:membrane"/>
    <property type="evidence" value="ECO:0007669"/>
    <property type="project" value="UniProtKB-SubCell"/>
</dbReference>
<keyword evidence="10" id="KW-0472">Membrane</keyword>
<comment type="similarity">
    <text evidence="2 12">Belongs to the cytochrome P450 family.</text>
</comment>
<gene>
    <name evidence="13" type="ORF">ILEXP_LOCUS52061</name>
</gene>
<keyword evidence="5 11" id="KW-0479">Metal-binding</keyword>
<keyword evidence="7 12" id="KW-0560">Oxidoreductase</keyword>
<evidence type="ECO:0000256" key="12">
    <source>
        <dbReference type="RuleBase" id="RU000461"/>
    </source>
</evidence>
<sequence>MSAKENRDGKEQKLGVEEVIDECKTFYFAGKDTTASLLSWALLLLALHQEWQIKAREEVFRVCKGDELPTAQNLNDIKIDTHIWGEDAAELNPLRFFKSRKHLASFFPFGLGPRICPGQNLAVVEAKVVLVTILKQYCFEVSPSYVHAPKLFLTLMPQYDAHILFRRIML</sequence>
<evidence type="ECO:0000256" key="8">
    <source>
        <dbReference type="ARBA" id="ARBA00023004"/>
    </source>
</evidence>
<accession>A0ABC8ULK8</accession>
<dbReference type="PANTHER" id="PTHR24282">
    <property type="entry name" value="CYTOCHROME P450 FAMILY MEMBER"/>
    <property type="match status" value="1"/>
</dbReference>
<keyword evidence="6" id="KW-1133">Transmembrane helix</keyword>
<comment type="caution">
    <text evidence="13">The sequence shown here is derived from an EMBL/GenBank/DDBJ whole genome shotgun (WGS) entry which is preliminary data.</text>
</comment>
<organism evidence="13 14">
    <name type="scientific">Ilex paraguariensis</name>
    <name type="common">yerba mate</name>
    <dbReference type="NCBI Taxonomy" id="185542"/>
    <lineage>
        <taxon>Eukaryota</taxon>
        <taxon>Viridiplantae</taxon>
        <taxon>Streptophyta</taxon>
        <taxon>Embryophyta</taxon>
        <taxon>Tracheophyta</taxon>
        <taxon>Spermatophyta</taxon>
        <taxon>Magnoliopsida</taxon>
        <taxon>eudicotyledons</taxon>
        <taxon>Gunneridae</taxon>
        <taxon>Pentapetalae</taxon>
        <taxon>asterids</taxon>
        <taxon>campanulids</taxon>
        <taxon>Aquifoliales</taxon>
        <taxon>Aquifoliaceae</taxon>
        <taxon>Ilex</taxon>
    </lineage>
</organism>
<evidence type="ECO:0000313" key="14">
    <source>
        <dbReference type="Proteomes" id="UP001642360"/>
    </source>
</evidence>
<evidence type="ECO:0008006" key="15">
    <source>
        <dbReference type="Google" id="ProtNLM"/>
    </source>
</evidence>
<keyword evidence="3 11" id="KW-0349">Heme</keyword>
<dbReference type="Gene3D" id="1.10.630.10">
    <property type="entry name" value="Cytochrome P450"/>
    <property type="match status" value="2"/>
</dbReference>
<keyword evidence="4" id="KW-0812">Transmembrane</keyword>
<keyword evidence="9 12" id="KW-0503">Monooxygenase</keyword>
<reference evidence="13 14" key="1">
    <citation type="submission" date="2024-02" db="EMBL/GenBank/DDBJ databases">
        <authorList>
            <person name="Vignale AGUSTIN F."/>
            <person name="Sosa J E."/>
            <person name="Modenutti C."/>
        </authorList>
    </citation>
    <scope>NUCLEOTIDE SEQUENCE [LARGE SCALE GENOMIC DNA]</scope>
</reference>
<dbReference type="GO" id="GO:0004497">
    <property type="term" value="F:monooxygenase activity"/>
    <property type="evidence" value="ECO:0007669"/>
    <property type="project" value="UniProtKB-KW"/>
</dbReference>
<dbReference type="AlphaFoldDB" id="A0ABC8ULK8"/>
<evidence type="ECO:0000256" key="3">
    <source>
        <dbReference type="ARBA" id="ARBA00022617"/>
    </source>
</evidence>
<evidence type="ECO:0000256" key="5">
    <source>
        <dbReference type="ARBA" id="ARBA00022723"/>
    </source>
</evidence>
<evidence type="ECO:0000256" key="9">
    <source>
        <dbReference type="ARBA" id="ARBA00023033"/>
    </source>
</evidence>
<evidence type="ECO:0000256" key="6">
    <source>
        <dbReference type="ARBA" id="ARBA00022989"/>
    </source>
</evidence>
<dbReference type="EMBL" id="CAUOFW020008180">
    <property type="protein sequence ID" value="CAK9181953.1"/>
    <property type="molecule type" value="Genomic_DNA"/>
</dbReference>
<dbReference type="InterPro" id="IPR036396">
    <property type="entry name" value="Cyt_P450_sf"/>
</dbReference>
<dbReference type="InterPro" id="IPR002401">
    <property type="entry name" value="Cyt_P450_E_grp-I"/>
</dbReference>
<comment type="cofactor">
    <cofactor evidence="11">
        <name>heme</name>
        <dbReference type="ChEBI" id="CHEBI:30413"/>
    </cofactor>
</comment>
<dbReference type="PROSITE" id="PS00086">
    <property type="entry name" value="CYTOCHROME_P450"/>
    <property type="match status" value="1"/>
</dbReference>
<evidence type="ECO:0000256" key="10">
    <source>
        <dbReference type="ARBA" id="ARBA00023136"/>
    </source>
</evidence>
<dbReference type="InterPro" id="IPR050665">
    <property type="entry name" value="Cytochrome_P450_Monooxygen"/>
</dbReference>
<dbReference type="PANTHER" id="PTHR24282:SF211">
    <property type="entry name" value="CYTOCHROME P450-RELATED"/>
    <property type="match status" value="1"/>
</dbReference>
<feature type="binding site" description="axial binding residue" evidence="11">
    <location>
        <position position="116"/>
    </location>
    <ligand>
        <name>heme</name>
        <dbReference type="ChEBI" id="CHEBI:30413"/>
    </ligand>
    <ligandPart>
        <name>Fe</name>
        <dbReference type="ChEBI" id="CHEBI:18248"/>
    </ligandPart>
</feature>
<evidence type="ECO:0000256" key="4">
    <source>
        <dbReference type="ARBA" id="ARBA00022692"/>
    </source>
</evidence>
<evidence type="ECO:0000313" key="13">
    <source>
        <dbReference type="EMBL" id="CAK9181953.1"/>
    </source>
</evidence>
<keyword evidence="8 11" id="KW-0408">Iron</keyword>
<dbReference type="InterPro" id="IPR017972">
    <property type="entry name" value="Cyt_P450_CS"/>
</dbReference>
<dbReference type="InterPro" id="IPR001128">
    <property type="entry name" value="Cyt_P450"/>
</dbReference>
<evidence type="ECO:0000256" key="1">
    <source>
        <dbReference type="ARBA" id="ARBA00004370"/>
    </source>
</evidence>
<comment type="subcellular location">
    <subcellularLocation>
        <location evidence="1">Membrane</location>
    </subcellularLocation>
</comment>
<dbReference type="Pfam" id="PF00067">
    <property type="entry name" value="p450"/>
    <property type="match status" value="1"/>
</dbReference>
<dbReference type="PRINTS" id="PR00463">
    <property type="entry name" value="EP450I"/>
</dbReference>
<evidence type="ECO:0000256" key="2">
    <source>
        <dbReference type="ARBA" id="ARBA00010617"/>
    </source>
</evidence>
<dbReference type="GO" id="GO:0046872">
    <property type="term" value="F:metal ion binding"/>
    <property type="evidence" value="ECO:0007669"/>
    <property type="project" value="UniProtKB-KW"/>
</dbReference>
<keyword evidence="14" id="KW-1185">Reference proteome</keyword>
<protein>
    <recommendedName>
        <fullName evidence="15">Cytochrome P450</fullName>
    </recommendedName>
</protein>
<proteinExistence type="inferred from homology"/>
<name>A0ABC8ULK8_9AQUA</name>
<dbReference type="PRINTS" id="PR00385">
    <property type="entry name" value="P450"/>
</dbReference>
<dbReference type="SUPFAM" id="SSF48264">
    <property type="entry name" value="Cytochrome P450"/>
    <property type="match status" value="1"/>
</dbReference>
<evidence type="ECO:0000256" key="11">
    <source>
        <dbReference type="PIRSR" id="PIRSR602401-1"/>
    </source>
</evidence>
<evidence type="ECO:0000256" key="7">
    <source>
        <dbReference type="ARBA" id="ARBA00023002"/>
    </source>
</evidence>